<organism evidence="1 2">
    <name type="scientific">Niastella caeni</name>
    <dbReference type="NCBI Taxonomy" id="2569763"/>
    <lineage>
        <taxon>Bacteria</taxon>
        <taxon>Pseudomonadati</taxon>
        <taxon>Bacteroidota</taxon>
        <taxon>Chitinophagia</taxon>
        <taxon>Chitinophagales</taxon>
        <taxon>Chitinophagaceae</taxon>
        <taxon>Niastella</taxon>
    </lineage>
</organism>
<evidence type="ECO:0000313" key="1">
    <source>
        <dbReference type="EMBL" id="THU31096.1"/>
    </source>
</evidence>
<dbReference type="EMBL" id="STFF01000014">
    <property type="protein sequence ID" value="THU31096.1"/>
    <property type="molecule type" value="Genomic_DNA"/>
</dbReference>
<sequence length="79" mass="9217">MLDDPTYTDQAKVQFIKDALSDTTKDIFNSIEDEPIKFWLKNSEAKQLIENYFSKLQCELSDDAEQERNLRYRGAGACY</sequence>
<accession>A0A4V4GZ32</accession>
<comment type="caution">
    <text evidence="1">The sequence shown here is derived from an EMBL/GenBank/DDBJ whole genome shotgun (WGS) entry which is preliminary data.</text>
</comment>
<dbReference type="Proteomes" id="UP000306918">
    <property type="component" value="Unassembled WGS sequence"/>
</dbReference>
<proteinExistence type="predicted"/>
<dbReference type="OrthoDB" id="9828163at2"/>
<reference evidence="1 2" key="1">
    <citation type="submission" date="2019-04" db="EMBL/GenBank/DDBJ databases">
        <title>Niastella caeni sp. nov., isolated from activated sludge.</title>
        <authorList>
            <person name="Sheng M."/>
        </authorList>
    </citation>
    <scope>NUCLEOTIDE SEQUENCE [LARGE SCALE GENOMIC DNA]</scope>
    <source>
        <strain evidence="1 2">HX-2-15</strain>
    </source>
</reference>
<name>A0A4V4GZ32_9BACT</name>
<evidence type="ECO:0000313" key="2">
    <source>
        <dbReference type="Proteomes" id="UP000306918"/>
    </source>
</evidence>
<protein>
    <submittedName>
        <fullName evidence="1">Uncharacterized protein</fullName>
    </submittedName>
</protein>
<keyword evidence="2" id="KW-1185">Reference proteome</keyword>
<gene>
    <name evidence="1" type="ORF">FAM09_28855</name>
</gene>
<dbReference type="AlphaFoldDB" id="A0A4V4GZ32"/>
<dbReference type="RefSeq" id="WP_136580642.1">
    <property type="nucleotide sequence ID" value="NZ_STFF01000014.1"/>
</dbReference>